<keyword evidence="3" id="KW-0238">DNA-binding</keyword>
<dbReference type="Pfam" id="PF00196">
    <property type="entry name" value="GerE"/>
    <property type="match status" value="1"/>
</dbReference>
<comment type="caution">
    <text evidence="5">Lacks conserved residue(s) required for the propagation of feature annotation.</text>
</comment>
<dbReference type="InterPro" id="IPR011006">
    <property type="entry name" value="CheY-like_superfamily"/>
</dbReference>
<keyword evidence="2" id="KW-0805">Transcription regulation</keyword>
<feature type="domain" description="HTH luxR-type" evidence="6">
    <location>
        <begin position="179"/>
        <end position="244"/>
    </location>
</feature>
<evidence type="ECO:0000256" key="4">
    <source>
        <dbReference type="ARBA" id="ARBA00023163"/>
    </source>
</evidence>
<dbReference type="EMBL" id="BAAABW010000028">
    <property type="protein sequence ID" value="GAA0371406.1"/>
    <property type="molecule type" value="Genomic_DNA"/>
</dbReference>
<dbReference type="CDD" id="cd17535">
    <property type="entry name" value="REC_NarL-like"/>
    <property type="match status" value="1"/>
</dbReference>
<dbReference type="PRINTS" id="PR00038">
    <property type="entry name" value="HTHLUXR"/>
</dbReference>
<evidence type="ECO:0000313" key="8">
    <source>
        <dbReference type="EMBL" id="GAA0371406.1"/>
    </source>
</evidence>
<dbReference type="Proteomes" id="UP001500063">
    <property type="component" value="Unassembled WGS sequence"/>
</dbReference>
<dbReference type="InterPro" id="IPR039420">
    <property type="entry name" value="WalR-like"/>
</dbReference>
<proteinExistence type="predicted"/>
<accession>A0ABN0XS02</accession>
<evidence type="ECO:0000259" key="6">
    <source>
        <dbReference type="PROSITE" id="PS50043"/>
    </source>
</evidence>
<keyword evidence="4" id="KW-0804">Transcription</keyword>
<dbReference type="InterPro" id="IPR016032">
    <property type="entry name" value="Sig_transdc_resp-reg_C-effctor"/>
</dbReference>
<reference evidence="8 9" key="1">
    <citation type="journal article" date="2019" name="Int. J. Syst. Evol. Microbiol.">
        <title>The Global Catalogue of Microorganisms (GCM) 10K type strain sequencing project: providing services to taxonomists for standard genome sequencing and annotation.</title>
        <authorList>
            <consortium name="The Broad Institute Genomics Platform"/>
            <consortium name="The Broad Institute Genome Sequencing Center for Infectious Disease"/>
            <person name="Wu L."/>
            <person name="Ma J."/>
        </authorList>
    </citation>
    <scope>NUCLEOTIDE SEQUENCE [LARGE SCALE GENOMIC DNA]</scope>
    <source>
        <strain evidence="8 9">JCM 4565</strain>
    </source>
</reference>
<dbReference type="PANTHER" id="PTHR43214:SF24">
    <property type="entry name" value="TRANSCRIPTIONAL REGULATORY PROTEIN NARL-RELATED"/>
    <property type="match status" value="1"/>
</dbReference>
<evidence type="ECO:0000259" key="7">
    <source>
        <dbReference type="PROSITE" id="PS50110"/>
    </source>
</evidence>
<keyword evidence="9" id="KW-1185">Reference proteome</keyword>
<gene>
    <name evidence="8" type="ORF">GCM10010319_56850</name>
</gene>
<feature type="domain" description="Response regulatory" evidence="7">
    <location>
        <begin position="30"/>
        <end position="150"/>
    </location>
</feature>
<evidence type="ECO:0000256" key="3">
    <source>
        <dbReference type="ARBA" id="ARBA00023125"/>
    </source>
</evidence>
<organism evidence="8 9">
    <name type="scientific">Streptomyces blastmyceticus</name>
    <dbReference type="NCBI Taxonomy" id="68180"/>
    <lineage>
        <taxon>Bacteria</taxon>
        <taxon>Bacillati</taxon>
        <taxon>Actinomycetota</taxon>
        <taxon>Actinomycetes</taxon>
        <taxon>Kitasatosporales</taxon>
        <taxon>Streptomycetaceae</taxon>
        <taxon>Streptomyces</taxon>
    </lineage>
</organism>
<dbReference type="Pfam" id="PF00072">
    <property type="entry name" value="Response_reg"/>
    <property type="match status" value="1"/>
</dbReference>
<protein>
    <submittedName>
        <fullName evidence="8">Response regulator transcription factor</fullName>
    </submittedName>
</protein>
<name>A0ABN0XS02_9ACTN</name>
<dbReference type="InterPro" id="IPR001789">
    <property type="entry name" value="Sig_transdc_resp-reg_receiver"/>
</dbReference>
<dbReference type="SMART" id="SM00421">
    <property type="entry name" value="HTH_LUXR"/>
    <property type="match status" value="1"/>
</dbReference>
<keyword evidence="1" id="KW-0597">Phosphoprotein</keyword>
<comment type="caution">
    <text evidence="8">The sequence shown here is derived from an EMBL/GenBank/DDBJ whole genome shotgun (WGS) entry which is preliminary data.</text>
</comment>
<sequence>MHLLAYRPADGHRFAMGLRNLGVRGAVAIKVVICDETPIIRNGLKTFLEAAQDIEVVDVSDSAMSALMLIRTHRPDVVVTGLKFQGMSGIELIRRLARFDDDDVPAPRSVVFSMDCADDVITEVLHAGANGVLIGDAKREEVASAVRTVARGGTALASEVAGRLVEWFRGRDLRPAAELRPSIGSLTSRERQVLTLIGRGMSIEEVATELCIGVSTIRTHLHRLRNKLDLKDRAQLVSFAYRAGLMQSPAEAC</sequence>
<dbReference type="PROSITE" id="PS50110">
    <property type="entry name" value="RESPONSE_REGULATORY"/>
    <property type="match status" value="1"/>
</dbReference>
<evidence type="ECO:0000256" key="5">
    <source>
        <dbReference type="PROSITE-ProRule" id="PRU00169"/>
    </source>
</evidence>
<dbReference type="InterPro" id="IPR000792">
    <property type="entry name" value="Tscrpt_reg_LuxR_C"/>
</dbReference>
<dbReference type="SUPFAM" id="SSF52172">
    <property type="entry name" value="CheY-like"/>
    <property type="match status" value="1"/>
</dbReference>
<dbReference type="CDD" id="cd06170">
    <property type="entry name" value="LuxR_C_like"/>
    <property type="match status" value="1"/>
</dbReference>
<dbReference type="PANTHER" id="PTHR43214">
    <property type="entry name" value="TWO-COMPONENT RESPONSE REGULATOR"/>
    <property type="match status" value="1"/>
</dbReference>
<dbReference type="Gene3D" id="3.40.50.2300">
    <property type="match status" value="1"/>
</dbReference>
<evidence type="ECO:0000256" key="2">
    <source>
        <dbReference type="ARBA" id="ARBA00023015"/>
    </source>
</evidence>
<evidence type="ECO:0000256" key="1">
    <source>
        <dbReference type="ARBA" id="ARBA00022553"/>
    </source>
</evidence>
<dbReference type="InterPro" id="IPR058245">
    <property type="entry name" value="NreC/VraR/RcsB-like_REC"/>
</dbReference>
<dbReference type="SMART" id="SM00448">
    <property type="entry name" value="REC"/>
    <property type="match status" value="1"/>
</dbReference>
<dbReference type="PROSITE" id="PS50043">
    <property type="entry name" value="HTH_LUXR_2"/>
    <property type="match status" value="1"/>
</dbReference>
<dbReference type="SUPFAM" id="SSF46894">
    <property type="entry name" value="C-terminal effector domain of the bipartite response regulators"/>
    <property type="match status" value="1"/>
</dbReference>
<evidence type="ECO:0000313" key="9">
    <source>
        <dbReference type="Proteomes" id="UP001500063"/>
    </source>
</evidence>